<evidence type="ECO:0000256" key="7">
    <source>
        <dbReference type="ARBA" id="ARBA00022741"/>
    </source>
</evidence>
<keyword evidence="7 17" id="KW-0547">Nucleotide-binding</keyword>
<dbReference type="GO" id="GO:0016301">
    <property type="term" value="F:kinase activity"/>
    <property type="evidence" value="ECO:0007669"/>
    <property type="project" value="UniProtKB-KW"/>
</dbReference>
<evidence type="ECO:0000256" key="10">
    <source>
        <dbReference type="ARBA" id="ARBA00022989"/>
    </source>
</evidence>
<keyword evidence="5" id="KW-0808">Transferase</keyword>
<protein>
    <submittedName>
        <fullName evidence="20">Diacylglycerol kinase family protein</fullName>
    </submittedName>
</protein>
<feature type="binding site" evidence="16">
    <location>
        <position position="99"/>
    </location>
    <ligand>
        <name>substrate</name>
    </ligand>
</feature>
<evidence type="ECO:0000256" key="1">
    <source>
        <dbReference type="ARBA" id="ARBA00004651"/>
    </source>
</evidence>
<comment type="cofactor">
    <cofactor evidence="18">
        <name>Mg(2+)</name>
        <dbReference type="ChEBI" id="CHEBI:18420"/>
    </cofactor>
    <text evidence="18">Mn(2+), Zn(2+), Cd(2+) and Co(2+) support activity to lesser extents.</text>
</comment>
<keyword evidence="18" id="KW-0460">Magnesium</keyword>
<dbReference type="EMBL" id="VIGC01000014">
    <property type="protein sequence ID" value="TQE95412.1"/>
    <property type="molecule type" value="Genomic_DNA"/>
</dbReference>
<keyword evidence="10 19" id="KW-1133">Transmembrane helix</keyword>
<dbReference type="Proteomes" id="UP000317371">
    <property type="component" value="Unassembled WGS sequence"/>
</dbReference>
<sequence length="156" mass="16891">MTRWKVEAEALRTSQNRRQQEGTLAAVRVDPAVGSFLQGRWQSLQAAVAGVRYTLRTQPNAWIEVAAVVVVVIAGVWFRIRLVEWALLTLTFGLILALEAMNTAVETVVDLVSPQYHPLARIAKDAAAGALLIAVMASLGVAGFLFGPRLWALLAG</sequence>
<dbReference type="PANTHER" id="PTHR34299:SF1">
    <property type="entry name" value="DIACYLGLYCEROL KINASE"/>
    <property type="match status" value="1"/>
</dbReference>
<keyword evidence="4" id="KW-0444">Lipid biosynthesis</keyword>
<dbReference type="OrthoDB" id="9789934at2"/>
<evidence type="ECO:0000313" key="21">
    <source>
        <dbReference type="Proteomes" id="UP000317371"/>
    </source>
</evidence>
<evidence type="ECO:0000256" key="17">
    <source>
        <dbReference type="PIRSR" id="PIRSR600829-3"/>
    </source>
</evidence>
<evidence type="ECO:0000256" key="5">
    <source>
        <dbReference type="ARBA" id="ARBA00022679"/>
    </source>
</evidence>
<dbReference type="GO" id="GO:0008654">
    <property type="term" value="P:phospholipid biosynthetic process"/>
    <property type="evidence" value="ECO:0007669"/>
    <property type="project" value="UniProtKB-KW"/>
</dbReference>
<evidence type="ECO:0000256" key="6">
    <source>
        <dbReference type="ARBA" id="ARBA00022692"/>
    </source>
</evidence>
<evidence type="ECO:0000256" key="19">
    <source>
        <dbReference type="SAM" id="Phobius"/>
    </source>
</evidence>
<keyword evidence="8 20" id="KW-0418">Kinase</keyword>
<dbReference type="CDD" id="cd14265">
    <property type="entry name" value="UDPK_IM_like"/>
    <property type="match status" value="1"/>
</dbReference>
<evidence type="ECO:0000256" key="8">
    <source>
        <dbReference type="ARBA" id="ARBA00022777"/>
    </source>
</evidence>
<comment type="caution">
    <text evidence="20">The sequence shown here is derived from an EMBL/GenBank/DDBJ whole genome shotgun (WGS) entry which is preliminary data.</text>
</comment>
<evidence type="ECO:0000256" key="11">
    <source>
        <dbReference type="ARBA" id="ARBA00023098"/>
    </source>
</evidence>
<dbReference type="InParanoid" id="A0A540VFB9"/>
<evidence type="ECO:0000256" key="14">
    <source>
        <dbReference type="ARBA" id="ARBA00023264"/>
    </source>
</evidence>
<evidence type="ECO:0000256" key="12">
    <source>
        <dbReference type="ARBA" id="ARBA00023136"/>
    </source>
</evidence>
<evidence type="ECO:0000256" key="13">
    <source>
        <dbReference type="ARBA" id="ARBA00023209"/>
    </source>
</evidence>
<keyword evidence="6 19" id="KW-0812">Transmembrane</keyword>
<feature type="transmembrane region" description="Helical" evidence="19">
    <location>
        <begin position="126"/>
        <end position="146"/>
    </location>
</feature>
<dbReference type="GO" id="GO:0005886">
    <property type="term" value="C:plasma membrane"/>
    <property type="evidence" value="ECO:0007669"/>
    <property type="project" value="UniProtKB-SubCell"/>
</dbReference>
<dbReference type="GO" id="GO:0005524">
    <property type="term" value="F:ATP binding"/>
    <property type="evidence" value="ECO:0007669"/>
    <property type="project" value="UniProtKB-KW"/>
</dbReference>
<keyword evidence="11" id="KW-0443">Lipid metabolism</keyword>
<evidence type="ECO:0000256" key="15">
    <source>
        <dbReference type="PIRSR" id="PIRSR600829-1"/>
    </source>
</evidence>
<evidence type="ECO:0000256" key="2">
    <source>
        <dbReference type="ARBA" id="ARBA00005967"/>
    </source>
</evidence>
<accession>A0A540VFB9</accession>
<evidence type="ECO:0000256" key="4">
    <source>
        <dbReference type="ARBA" id="ARBA00022516"/>
    </source>
</evidence>
<feature type="transmembrane region" description="Helical" evidence="19">
    <location>
        <begin position="86"/>
        <end position="105"/>
    </location>
</feature>
<organism evidence="20 21">
    <name type="scientific">Litorilinea aerophila</name>
    <dbReference type="NCBI Taxonomy" id="1204385"/>
    <lineage>
        <taxon>Bacteria</taxon>
        <taxon>Bacillati</taxon>
        <taxon>Chloroflexota</taxon>
        <taxon>Caldilineae</taxon>
        <taxon>Caldilineales</taxon>
        <taxon>Caldilineaceae</taxon>
        <taxon>Litorilinea</taxon>
    </lineage>
</organism>
<feature type="transmembrane region" description="Helical" evidence="19">
    <location>
        <begin position="61"/>
        <end position="80"/>
    </location>
</feature>
<dbReference type="Pfam" id="PF01219">
    <property type="entry name" value="DAGK_prokar"/>
    <property type="match status" value="1"/>
</dbReference>
<dbReference type="InterPro" id="IPR036945">
    <property type="entry name" value="DAGK_sf"/>
</dbReference>
<dbReference type="InterPro" id="IPR033717">
    <property type="entry name" value="UDPK"/>
</dbReference>
<feature type="binding site" evidence="17">
    <location>
        <begin position="124"/>
        <end position="125"/>
    </location>
    <ligand>
        <name>ATP</name>
        <dbReference type="ChEBI" id="CHEBI:30616"/>
    </ligand>
</feature>
<name>A0A540VFB9_9CHLR</name>
<dbReference type="InterPro" id="IPR000829">
    <property type="entry name" value="DAGK"/>
</dbReference>
<comment type="subcellular location">
    <subcellularLocation>
        <location evidence="1">Cell membrane</location>
        <topology evidence="1">Multi-pass membrane protein</topology>
    </subcellularLocation>
</comment>
<dbReference type="Gene3D" id="1.10.287.3610">
    <property type="match status" value="1"/>
</dbReference>
<keyword evidence="14" id="KW-1208">Phospholipid metabolism</keyword>
<dbReference type="PROSITE" id="PS01069">
    <property type="entry name" value="DAGK_PROKAR"/>
    <property type="match status" value="1"/>
</dbReference>
<dbReference type="PANTHER" id="PTHR34299">
    <property type="entry name" value="DIACYLGLYCEROL KINASE"/>
    <property type="match status" value="1"/>
</dbReference>
<reference evidence="20 21" key="1">
    <citation type="submission" date="2019-06" db="EMBL/GenBank/DDBJ databases">
        <title>Genome sequence of Litorilinea aerophila BAA-2444.</title>
        <authorList>
            <person name="Maclea K.S."/>
            <person name="Maurais E.G."/>
            <person name="Iannazzi L.C."/>
        </authorList>
    </citation>
    <scope>NUCLEOTIDE SEQUENCE [LARGE SCALE GENOMIC DNA]</scope>
    <source>
        <strain evidence="20 21">ATCC BAA-2444</strain>
    </source>
</reference>
<keyword evidence="12 19" id="KW-0472">Membrane</keyword>
<proteinExistence type="inferred from homology"/>
<keyword evidence="3" id="KW-1003">Cell membrane</keyword>
<keyword evidence="21" id="KW-1185">Reference proteome</keyword>
<dbReference type="FunCoup" id="A0A540VFB9">
    <property type="interactions" value="56"/>
</dbReference>
<gene>
    <name evidence="20" type="ORF">FKZ61_12485</name>
</gene>
<dbReference type="AlphaFoldDB" id="A0A540VFB9"/>
<evidence type="ECO:0000256" key="9">
    <source>
        <dbReference type="ARBA" id="ARBA00022840"/>
    </source>
</evidence>
<keyword evidence="13" id="KW-0594">Phospholipid biosynthesis</keyword>
<dbReference type="GO" id="GO:0046872">
    <property type="term" value="F:metal ion binding"/>
    <property type="evidence" value="ECO:0007669"/>
    <property type="project" value="UniProtKB-KW"/>
</dbReference>
<evidence type="ECO:0000256" key="18">
    <source>
        <dbReference type="PIRSR" id="PIRSR600829-4"/>
    </source>
</evidence>
<evidence type="ECO:0000256" key="16">
    <source>
        <dbReference type="PIRSR" id="PIRSR600829-2"/>
    </source>
</evidence>
<evidence type="ECO:0000256" key="3">
    <source>
        <dbReference type="ARBA" id="ARBA00022475"/>
    </source>
</evidence>
<comment type="similarity">
    <text evidence="2">Belongs to the bacterial diacylglycerol kinase family.</text>
</comment>
<feature type="binding site" evidence="17">
    <location>
        <position position="106"/>
    </location>
    <ligand>
        <name>ATP</name>
        <dbReference type="ChEBI" id="CHEBI:30616"/>
    </ligand>
</feature>
<keyword evidence="9 17" id="KW-0067">ATP-binding</keyword>
<feature type="active site" description="Proton acceptor" evidence="15">
    <location>
        <position position="99"/>
    </location>
</feature>
<keyword evidence="18" id="KW-0479">Metal-binding</keyword>
<evidence type="ECO:0000313" key="20">
    <source>
        <dbReference type="EMBL" id="TQE95412.1"/>
    </source>
</evidence>
<feature type="binding site" evidence="18">
    <location>
        <position position="106"/>
    </location>
    <ligand>
        <name>a divalent metal cation</name>
        <dbReference type="ChEBI" id="CHEBI:60240"/>
    </ligand>
</feature>